<feature type="region of interest" description="Disordered" evidence="1">
    <location>
        <begin position="236"/>
        <end position="263"/>
    </location>
</feature>
<proteinExistence type="predicted"/>
<feature type="region of interest" description="Disordered" evidence="1">
    <location>
        <begin position="162"/>
        <end position="183"/>
    </location>
</feature>
<dbReference type="AlphaFoldDB" id="A0A316VBN6"/>
<gene>
    <name evidence="3" type="ORF">FA14DRAFT_178339</name>
</gene>
<evidence type="ECO:0000256" key="1">
    <source>
        <dbReference type="SAM" id="MobiDB-lite"/>
    </source>
</evidence>
<name>A0A316VBN6_9BASI</name>
<feature type="signal peptide" evidence="2">
    <location>
        <begin position="1"/>
        <end position="21"/>
    </location>
</feature>
<dbReference type="InParanoid" id="A0A316VBN6"/>
<feature type="region of interest" description="Disordered" evidence="1">
    <location>
        <begin position="93"/>
        <end position="126"/>
    </location>
</feature>
<feature type="compositionally biased region" description="Basic and acidic residues" evidence="1">
    <location>
        <begin position="93"/>
        <end position="102"/>
    </location>
</feature>
<dbReference type="RefSeq" id="XP_025355248.1">
    <property type="nucleotide sequence ID" value="XM_025500838.1"/>
</dbReference>
<dbReference type="GeneID" id="37022619"/>
<feature type="compositionally biased region" description="Polar residues" evidence="1">
    <location>
        <begin position="162"/>
        <end position="176"/>
    </location>
</feature>
<protein>
    <submittedName>
        <fullName evidence="3">Uncharacterized protein</fullName>
    </submittedName>
</protein>
<sequence>MVNKTASLFLLALSIVFQTLSSNASVGGLSDRANENPTLKGHGQVFVVPDLNELPSESEHTFDEGHHTPPNTHPIIFEAMTSHTDPIHAVERGQVKDTENKVRAKKRKSYSQLPESEKARRSKNNVRRIQVRKSMMTVEEKAAWNARSSQYVKKHQLKVHQSTEGEAGNIPTQHQDSFPKKTPLKRVPKKLTTEEFRKQESDRKREYRERKGEAWRRVAYRRGDAARRLKLAKSPELREKRRNQFRDNMRRSRARKEAERLGKPITPDIALKIVQRKKKP</sequence>
<accession>A0A316VBN6</accession>
<reference evidence="3 4" key="1">
    <citation type="journal article" date="2018" name="Mol. Biol. Evol.">
        <title>Broad Genomic Sampling Reveals a Smut Pathogenic Ancestry of the Fungal Clade Ustilaginomycotina.</title>
        <authorList>
            <person name="Kijpornyongpan T."/>
            <person name="Mondo S.J."/>
            <person name="Barry K."/>
            <person name="Sandor L."/>
            <person name="Lee J."/>
            <person name="Lipzen A."/>
            <person name="Pangilinan J."/>
            <person name="LaButti K."/>
            <person name="Hainaut M."/>
            <person name="Henrissat B."/>
            <person name="Grigoriev I.V."/>
            <person name="Spatafora J.W."/>
            <person name="Aime M.C."/>
        </authorList>
    </citation>
    <scope>NUCLEOTIDE SEQUENCE [LARGE SCALE GENOMIC DNA]</scope>
    <source>
        <strain evidence="3 4">MCA 3882</strain>
    </source>
</reference>
<evidence type="ECO:0000256" key="2">
    <source>
        <dbReference type="SAM" id="SignalP"/>
    </source>
</evidence>
<organism evidence="3 4">
    <name type="scientific">Meira miltonrushii</name>
    <dbReference type="NCBI Taxonomy" id="1280837"/>
    <lineage>
        <taxon>Eukaryota</taxon>
        <taxon>Fungi</taxon>
        <taxon>Dikarya</taxon>
        <taxon>Basidiomycota</taxon>
        <taxon>Ustilaginomycotina</taxon>
        <taxon>Exobasidiomycetes</taxon>
        <taxon>Exobasidiales</taxon>
        <taxon>Brachybasidiaceae</taxon>
        <taxon>Meira</taxon>
    </lineage>
</organism>
<keyword evidence="4" id="KW-1185">Reference proteome</keyword>
<evidence type="ECO:0000313" key="3">
    <source>
        <dbReference type="EMBL" id="PWN34946.1"/>
    </source>
</evidence>
<evidence type="ECO:0000313" key="4">
    <source>
        <dbReference type="Proteomes" id="UP000245771"/>
    </source>
</evidence>
<dbReference type="EMBL" id="KZ819603">
    <property type="protein sequence ID" value="PWN34946.1"/>
    <property type="molecule type" value="Genomic_DNA"/>
</dbReference>
<feature type="compositionally biased region" description="Basic and acidic residues" evidence="1">
    <location>
        <begin position="236"/>
        <end position="262"/>
    </location>
</feature>
<keyword evidence="2" id="KW-0732">Signal</keyword>
<dbReference type="Proteomes" id="UP000245771">
    <property type="component" value="Unassembled WGS sequence"/>
</dbReference>
<feature type="chain" id="PRO_5016356945" evidence="2">
    <location>
        <begin position="22"/>
        <end position="280"/>
    </location>
</feature>